<name>A0A914Z6G2_9BILA</name>
<keyword evidence="2" id="KW-1185">Reference proteome</keyword>
<dbReference type="AlphaFoldDB" id="A0A914Z6G2"/>
<sequence length="349" mass="38371">MNKSSNISYFEAKIAEKQLYLESLKEAATKGGDLTSWCNGFIEHMDDLLDVLVFCKNKFQKKEQDAKLVVTGEPVITLSSSHNSPASTSSSTPTSPFSLVASSSSDNYSTPADPISSADYFALRDKENRCSILVMNLPECGAFEPSEKRASDLVDIKTMLKCSGISADIENVLRFSPKSLPADRAPFLKVVFKSEEEKKKVLSTVISSIRRIRSLDSKYVNVAVCDPDKSGKDRTNANFTRLNPSPTFQRNCDLSSFNQINAPSKFGGNYNNSPSAFNRTTVSPSFDLNFDSNTSSSPSPNHNAAIVPPTKSHVQKMFATSPRSHPPQVTRYTQPRGGNKDVYSSDEEK</sequence>
<evidence type="ECO:0000313" key="2">
    <source>
        <dbReference type="Proteomes" id="UP000887577"/>
    </source>
</evidence>
<feature type="region of interest" description="Disordered" evidence="1">
    <location>
        <begin position="316"/>
        <end position="349"/>
    </location>
</feature>
<organism evidence="2 3">
    <name type="scientific">Panagrolaimus superbus</name>
    <dbReference type="NCBI Taxonomy" id="310955"/>
    <lineage>
        <taxon>Eukaryota</taxon>
        <taxon>Metazoa</taxon>
        <taxon>Ecdysozoa</taxon>
        <taxon>Nematoda</taxon>
        <taxon>Chromadorea</taxon>
        <taxon>Rhabditida</taxon>
        <taxon>Tylenchina</taxon>
        <taxon>Panagrolaimomorpha</taxon>
        <taxon>Panagrolaimoidea</taxon>
        <taxon>Panagrolaimidae</taxon>
        <taxon>Panagrolaimus</taxon>
    </lineage>
</organism>
<reference evidence="3" key="1">
    <citation type="submission" date="2022-11" db="UniProtKB">
        <authorList>
            <consortium name="WormBaseParasite"/>
        </authorList>
    </citation>
    <scope>IDENTIFICATION</scope>
</reference>
<dbReference type="WBParaSite" id="PSU_v2.g5831.t1">
    <property type="protein sequence ID" value="PSU_v2.g5831.t1"/>
    <property type="gene ID" value="PSU_v2.g5831"/>
</dbReference>
<dbReference type="Proteomes" id="UP000887577">
    <property type="component" value="Unplaced"/>
</dbReference>
<evidence type="ECO:0000256" key="1">
    <source>
        <dbReference type="SAM" id="MobiDB-lite"/>
    </source>
</evidence>
<proteinExistence type="predicted"/>
<evidence type="ECO:0000313" key="3">
    <source>
        <dbReference type="WBParaSite" id="PSU_v2.g5831.t1"/>
    </source>
</evidence>
<protein>
    <submittedName>
        <fullName evidence="3">Uncharacterized protein</fullName>
    </submittedName>
</protein>
<accession>A0A914Z6G2</accession>